<keyword evidence="6" id="KW-0482">Metalloprotease</keyword>
<dbReference type="EMBL" id="FNHH01000005">
    <property type="protein sequence ID" value="SDM06162.1"/>
    <property type="molecule type" value="Genomic_DNA"/>
</dbReference>
<dbReference type="OrthoDB" id="5294005at2"/>
<evidence type="ECO:0000256" key="3">
    <source>
        <dbReference type="ARBA" id="ARBA00022670"/>
    </source>
</evidence>
<dbReference type="GO" id="GO:0004181">
    <property type="term" value="F:metallocarboxypeptidase activity"/>
    <property type="evidence" value="ECO:0007669"/>
    <property type="project" value="InterPro"/>
</dbReference>
<protein>
    <submittedName>
        <fullName evidence="10">Zinc carboxypeptidase</fullName>
    </submittedName>
</protein>
<organism evidence="10 11">
    <name type="scientific">Daejeonella rubra</name>
    <dbReference type="NCBI Taxonomy" id="990371"/>
    <lineage>
        <taxon>Bacteria</taxon>
        <taxon>Pseudomonadati</taxon>
        <taxon>Bacteroidota</taxon>
        <taxon>Sphingobacteriia</taxon>
        <taxon>Sphingobacteriales</taxon>
        <taxon>Sphingobacteriaceae</taxon>
        <taxon>Daejeonella</taxon>
    </lineage>
</organism>
<evidence type="ECO:0000313" key="11">
    <source>
        <dbReference type="Proteomes" id="UP000199226"/>
    </source>
</evidence>
<name>A0A1G9Q543_9SPHI</name>
<dbReference type="PROSITE" id="PS52035">
    <property type="entry name" value="PEPTIDASE_M14"/>
    <property type="match status" value="1"/>
</dbReference>
<dbReference type="PANTHER" id="PTHR11705">
    <property type="entry name" value="PROTEASE FAMILY M14 CARBOXYPEPTIDASE A,B"/>
    <property type="match status" value="1"/>
</dbReference>
<evidence type="ECO:0000256" key="5">
    <source>
        <dbReference type="ARBA" id="ARBA00022833"/>
    </source>
</evidence>
<keyword evidence="10" id="KW-0121">Carboxypeptidase</keyword>
<dbReference type="GO" id="GO:0006508">
    <property type="term" value="P:proteolysis"/>
    <property type="evidence" value="ECO:0007669"/>
    <property type="project" value="UniProtKB-KW"/>
</dbReference>
<dbReference type="RefSeq" id="WP_090701507.1">
    <property type="nucleotide sequence ID" value="NZ_FNHH01000005.1"/>
</dbReference>
<gene>
    <name evidence="10" type="ORF">SAMN05421813_105126</name>
</gene>
<dbReference type="GO" id="GO:0008270">
    <property type="term" value="F:zinc ion binding"/>
    <property type="evidence" value="ECO:0007669"/>
    <property type="project" value="InterPro"/>
</dbReference>
<keyword evidence="3" id="KW-0645">Protease</keyword>
<evidence type="ECO:0000259" key="9">
    <source>
        <dbReference type="PROSITE" id="PS52035"/>
    </source>
</evidence>
<evidence type="ECO:0000256" key="4">
    <source>
        <dbReference type="ARBA" id="ARBA00022801"/>
    </source>
</evidence>
<dbReference type="Proteomes" id="UP000199226">
    <property type="component" value="Unassembled WGS sequence"/>
</dbReference>
<dbReference type="SUPFAM" id="SSF53187">
    <property type="entry name" value="Zn-dependent exopeptidases"/>
    <property type="match status" value="1"/>
</dbReference>
<keyword evidence="5" id="KW-0862">Zinc</keyword>
<evidence type="ECO:0000256" key="7">
    <source>
        <dbReference type="PROSITE-ProRule" id="PRU01379"/>
    </source>
</evidence>
<dbReference type="STRING" id="990371.SAMN05421813_105126"/>
<dbReference type="GO" id="GO:0005615">
    <property type="term" value="C:extracellular space"/>
    <property type="evidence" value="ECO:0007669"/>
    <property type="project" value="TreeGrafter"/>
</dbReference>
<feature type="compositionally biased region" description="Basic and acidic residues" evidence="8">
    <location>
        <begin position="147"/>
        <end position="161"/>
    </location>
</feature>
<evidence type="ECO:0000313" key="10">
    <source>
        <dbReference type="EMBL" id="SDM06162.1"/>
    </source>
</evidence>
<proteinExistence type="inferred from homology"/>
<evidence type="ECO:0000256" key="2">
    <source>
        <dbReference type="ARBA" id="ARBA00005988"/>
    </source>
</evidence>
<comment type="similarity">
    <text evidence="2 7">Belongs to the peptidase M14 family.</text>
</comment>
<reference evidence="11" key="1">
    <citation type="submission" date="2016-10" db="EMBL/GenBank/DDBJ databases">
        <authorList>
            <person name="Varghese N."/>
            <person name="Submissions S."/>
        </authorList>
    </citation>
    <scope>NUCLEOTIDE SEQUENCE [LARGE SCALE GENOMIC DNA]</scope>
    <source>
        <strain evidence="11">DSM 24536</strain>
    </source>
</reference>
<evidence type="ECO:0000256" key="6">
    <source>
        <dbReference type="ARBA" id="ARBA00023049"/>
    </source>
</evidence>
<dbReference type="InterPro" id="IPR000834">
    <property type="entry name" value="Peptidase_M14"/>
</dbReference>
<sequence>MNNISKTIVLLMGIFLFYGETNAQDYSNYAQVSQRINALSKSYPGLVRVKSLTKTFGGKDIWMLTIGSGQTDQKPAIAIVGGVEGSHLLGTELALGFAEKLLNASSQDSIKALLAKNTFYVFPNMSPDATEQYFSQVRYARSSNARPTDDDRDGKINEDPFEDLNKDGKINWIRVEDATGKYRSNPEDPRSMILADPSKGEIGKYLLFSEGLDNDKDGNFNEDGEGGVHFNKNMSYAYPNFVPGSGEHMVSENENRALLDNLFEMFNIHSVITFGPYNNLSVPVTFNAPAVAKRVISGYYEADSKTNAQVSELYNKVTGLKDAPKSSATGGDFANWAYFHYGRNSFSTPGWWVPKAKADTARKEKDLKIEDQVSNYLRWAKSEKIEGSFAEWKKIDHPDFPGQNVELGGIDPFVLINPPYKLVEGLVKKHHDFILELSKNAPSIDLINIKKEKLGDGLTRVTATLINNGALATQTKVGERSYWVKKISVKLIPSANQSIISGRKNQMIDAIEGQGNKTLTWLIKGSGKLSIDAGSPTSGSKSIELAL</sequence>
<keyword evidence="4" id="KW-0378">Hydrolase</keyword>
<dbReference type="CDD" id="cd06905">
    <property type="entry name" value="M14-like"/>
    <property type="match status" value="1"/>
</dbReference>
<evidence type="ECO:0000256" key="8">
    <source>
        <dbReference type="SAM" id="MobiDB-lite"/>
    </source>
</evidence>
<dbReference type="AlphaFoldDB" id="A0A1G9Q543"/>
<comment type="cofactor">
    <cofactor evidence="1">
        <name>Zn(2+)</name>
        <dbReference type="ChEBI" id="CHEBI:29105"/>
    </cofactor>
</comment>
<dbReference type="SMART" id="SM00631">
    <property type="entry name" value="Zn_pept"/>
    <property type="match status" value="1"/>
</dbReference>
<accession>A0A1G9Q543</accession>
<feature type="region of interest" description="Disordered" evidence="8">
    <location>
        <begin position="142"/>
        <end position="161"/>
    </location>
</feature>
<keyword evidence="11" id="KW-1185">Reference proteome</keyword>
<dbReference type="Gene3D" id="3.40.630.10">
    <property type="entry name" value="Zn peptidases"/>
    <property type="match status" value="1"/>
</dbReference>
<dbReference type="Pfam" id="PF00246">
    <property type="entry name" value="Peptidase_M14"/>
    <property type="match status" value="1"/>
</dbReference>
<evidence type="ECO:0000256" key="1">
    <source>
        <dbReference type="ARBA" id="ARBA00001947"/>
    </source>
</evidence>
<dbReference type="PANTHER" id="PTHR11705:SF143">
    <property type="entry name" value="SLL0236 PROTEIN"/>
    <property type="match status" value="1"/>
</dbReference>
<feature type="domain" description="Peptidase M14" evidence="9">
    <location>
        <begin position="25"/>
        <end position="377"/>
    </location>
</feature>
<comment type="caution">
    <text evidence="7">Lacks conserved residue(s) required for the propagation of feature annotation.</text>
</comment>